<dbReference type="Gene3D" id="3.10.450.50">
    <property type="match status" value="1"/>
</dbReference>
<evidence type="ECO:0008006" key="2">
    <source>
        <dbReference type="Google" id="ProtNLM"/>
    </source>
</evidence>
<name>A0A411DTD8_CHRID</name>
<dbReference type="InterPro" id="IPR032710">
    <property type="entry name" value="NTF2-like_dom_sf"/>
</dbReference>
<accession>A0A411DTD8</accession>
<sequence length="129" mass="14848">MNNTEKIICEIEEFHGNIEKWFQGKAENQESLYQELLAGFSQDFKLINGNGDTVTLSMLEEWLPTVFGKFPERSLQVENIEVNHSAHHGLAAYIETQVTGEVLTKRKSSAVFLLDKEKALWLHLIENWI</sequence>
<dbReference type="EMBL" id="CP035532">
    <property type="protein sequence ID" value="QBA23659.1"/>
    <property type="molecule type" value="Genomic_DNA"/>
</dbReference>
<organism evidence="1">
    <name type="scientific">Chryseobacterium indologenes</name>
    <name type="common">Flavobacterium indologenes</name>
    <dbReference type="NCBI Taxonomy" id="253"/>
    <lineage>
        <taxon>Bacteria</taxon>
        <taxon>Pseudomonadati</taxon>
        <taxon>Bacteroidota</taxon>
        <taxon>Flavobacteriia</taxon>
        <taxon>Flavobacteriales</taxon>
        <taxon>Weeksellaceae</taxon>
        <taxon>Chryseobacterium group</taxon>
        <taxon>Chryseobacterium</taxon>
    </lineage>
</organism>
<gene>
    <name evidence="1" type="ORF">EU348_21740</name>
</gene>
<proteinExistence type="predicted"/>
<protein>
    <recommendedName>
        <fullName evidence="2">DUF4440 domain-containing protein</fullName>
    </recommendedName>
</protein>
<dbReference type="AlphaFoldDB" id="A0A411DTD8"/>
<dbReference type="SUPFAM" id="SSF54427">
    <property type="entry name" value="NTF2-like"/>
    <property type="match status" value="1"/>
</dbReference>
<evidence type="ECO:0000313" key="1">
    <source>
        <dbReference type="EMBL" id="QBA23659.1"/>
    </source>
</evidence>
<reference evidence="1" key="1">
    <citation type="submission" date="2019-01" db="EMBL/GenBank/DDBJ databases">
        <title>Whole Genome Sequencing for Putative Detection of Antimicrobial Resistance and Potential Virulence Factors in Chryseobacterium indologenes isolated from Nile Tilapia in Tanzania.</title>
        <authorList>
            <person name="Mwega E."/>
            <person name="Mutoloki S."/>
            <person name="Mugimba K."/>
            <person name="Colquhoun D."/>
            <person name="Mdegela R."/>
            <person name="Evensen O."/>
            <person name="Wasteson Y."/>
        </authorList>
    </citation>
    <scope>NUCLEOTIDE SEQUENCE [LARGE SCALE GENOMIC DNA]</scope>
    <source>
        <strain evidence="1">StR 01</strain>
    </source>
</reference>